<name>A0A150XDW1_9BACT</name>
<accession>A0A150XDW1</accession>
<dbReference type="STRING" id="333140.AWW68_19160"/>
<gene>
    <name evidence="1" type="ORF">AWW68_19160</name>
</gene>
<organism evidence="1 2">
    <name type="scientific">Roseivirga spongicola</name>
    <dbReference type="NCBI Taxonomy" id="333140"/>
    <lineage>
        <taxon>Bacteria</taxon>
        <taxon>Pseudomonadati</taxon>
        <taxon>Bacteroidota</taxon>
        <taxon>Cytophagia</taxon>
        <taxon>Cytophagales</taxon>
        <taxon>Roseivirgaceae</taxon>
        <taxon>Roseivirga</taxon>
    </lineage>
</organism>
<dbReference type="Proteomes" id="UP000075606">
    <property type="component" value="Unassembled WGS sequence"/>
</dbReference>
<dbReference type="EMBL" id="LRPC01000003">
    <property type="protein sequence ID" value="KYG76898.1"/>
    <property type="molecule type" value="Genomic_DNA"/>
</dbReference>
<evidence type="ECO:0000313" key="1">
    <source>
        <dbReference type="EMBL" id="KYG76898.1"/>
    </source>
</evidence>
<proteinExistence type="predicted"/>
<comment type="caution">
    <text evidence="1">The sequence shown here is derived from an EMBL/GenBank/DDBJ whole genome shotgun (WGS) entry which is preliminary data.</text>
</comment>
<evidence type="ECO:0008006" key="3">
    <source>
        <dbReference type="Google" id="ProtNLM"/>
    </source>
</evidence>
<reference evidence="1 2" key="1">
    <citation type="submission" date="2016-01" db="EMBL/GenBank/DDBJ databases">
        <title>Genome sequencing of Roseivirga spongicola UST030701-084.</title>
        <authorList>
            <person name="Selvaratnam C."/>
            <person name="Thevarajoo S."/>
            <person name="Goh K.M."/>
            <person name="Ee R."/>
            <person name="Chan K.-G."/>
            <person name="Chong C.S."/>
        </authorList>
    </citation>
    <scope>NUCLEOTIDE SEQUENCE [LARGE SCALE GENOMIC DNA]</scope>
    <source>
        <strain evidence="1 2">UST030701-084</strain>
    </source>
</reference>
<keyword evidence="2" id="KW-1185">Reference proteome</keyword>
<evidence type="ECO:0000313" key="2">
    <source>
        <dbReference type="Proteomes" id="UP000075606"/>
    </source>
</evidence>
<dbReference type="InterPro" id="IPR025316">
    <property type="entry name" value="DUF4221"/>
</dbReference>
<dbReference type="AlphaFoldDB" id="A0A150XDW1"/>
<sequence>MVQPISENDEEKLAMFSYNENAMLIYDLEEQEIERKIKYDHQGPNALKNMKIYGGLSYINTDSIIYFDSQLDLAYLSDDKGNVYKRLTVDGGNVGFGSMGIGQSLAYRKGHIYVQAWPVRIGANEMKNADDYPNHFGKISLKDGSVERLLFDFPPEYKDKDYSQMLKSANIIYNQKIDKFIINFPSSHSIYVTDFNGYTKAYKAESSIVNNTEEKSTHKAKVGASSLDSFATWLSDQYEKLIFDPKSGYYFRIARKGITERAYNARDFATEKEVIVLDENFNHVKTLKHHGGSLLYYFFKGDQIFWNKDMLIHNVEAGNEDIIYFDQVKFK</sequence>
<dbReference type="Pfam" id="PF13970">
    <property type="entry name" value="DUF4221"/>
    <property type="match status" value="1"/>
</dbReference>
<protein>
    <recommendedName>
        <fullName evidence="3">DUF4221 domain-containing protein</fullName>
    </recommendedName>
</protein>